<dbReference type="Gene3D" id="3.10.310.10">
    <property type="entry name" value="Diaminopimelate Epimerase, Chain A, domain 1"/>
    <property type="match status" value="2"/>
</dbReference>
<sequence>MTVTTQANPSPYPTMATYAFRLLNVFASSTFTGNPLCVFEDARGMDDATMRELAAQFNLSETTFILPSDRADARVRIFTPGFEMGFAGHPTIGTSQVVRDLLKRGDALTLEFKAGVVPVTAQGDAWTFTAPCPNGVSTAAPTLPAADIAGLMGLDADDLAGDPIWVDTGADQLLVPVKNVDALRRAKPDASQLDRWQANSLGRKVCYLFAFDHGRRQDGRDVVVTRYFYAKPGGGVQEDAGTGSACANLGGWLRHRQHALPASFLVEQGDQMGRPCRLLLDVQADGRIQVGGRALEIGRGTVDV</sequence>
<dbReference type="GO" id="GO:0102943">
    <property type="term" value="F:trans-2,3-dihydro-3-hydroxy-anthranilate isomerase activity"/>
    <property type="evidence" value="ECO:0007669"/>
    <property type="project" value="UniProtKB-EC"/>
</dbReference>
<evidence type="ECO:0000256" key="2">
    <source>
        <dbReference type="PIRSR" id="PIRSR016184-1"/>
    </source>
</evidence>
<dbReference type="PANTHER" id="PTHR13774:SF32">
    <property type="entry name" value="ANTISENSE-ENHANCING SEQUENCE 1"/>
    <property type="match status" value="1"/>
</dbReference>
<dbReference type="EMBL" id="CADIJR010000031">
    <property type="protein sequence ID" value="CAB3660965.1"/>
    <property type="molecule type" value="Genomic_DNA"/>
</dbReference>
<comment type="similarity">
    <text evidence="1">Belongs to the PhzF family.</text>
</comment>
<dbReference type="Proteomes" id="UP000507979">
    <property type="component" value="Unassembled WGS sequence"/>
</dbReference>
<reference evidence="3 4" key="1">
    <citation type="submission" date="2020-04" db="EMBL/GenBank/DDBJ databases">
        <authorList>
            <person name="De Canck E."/>
        </authorList>
    </citation>
    <scope>NUCLEOTIDE SEQUENCE [LARGE SCALE GENOMIC DNA]</scope>
    <source>
        <strain evidence="3 4">LMG 26845</strain>
    </source>
</reference>
<feature type="active site" evidence="2">
    <location>
        <position position="61"/>
    </location>
</feature>
<organism evidence="3 4">
    <name type="scientific">Achromobacter insuavis</name>
    <dbReference type="NCBI Taxonomy" id="1287735"/>
    <lineage>
        <taxon>Bacteria</taxon>
        <taxon>Pseudomonadati</taxon>
        <taxon>Pseudomonadota</taxon>
        <taxon>Betaproteobacteria</taxon>
        <taxon>Burkholderiales</taxon>
        <taxon>Alcaligenaceae</taxon>
        <taxon>Achromobacter</taxon>
    </lineage>
</organism>
<dbReference type="Pfam" id="PF02567">
    <property type="entry name" value="PhzC-PhzF"/>
    <property type="match status" value="1"/>
</dbReference>
<dbReference type="GO" id="GO:0005737">
    <property type="term" value="C:cytoplasm"/>
    <property type="evidence" value="ECO:0007669"/>
    <property type="project" value="TreeGrafter"/>
</dbReference>
<proteinExistence type="inferred from homology"/>
<keyword evidence="4" id="KW-1185">Reference proteome</keyword>
<dbReference type="SUPFAM" id="SSF54506">
    <property type="entry name" value="Diaminopimelate epimerase-like"/>
    <property type="match status" value="1"/>
</dbReference>
<dbReference type="EC" id="5.3.3.17" evidence="3"/>
<evidence type="ECO:0000313" key="3">
    <source>
        <dbReference type="EMBL" id="CAB3660965.1"/>
    </source>
</evidence>
<evidence type="ECO:0000256" key="1">
    <source>
        <dbReference type="ARBA" id="ARBA00008270"/>
    </source>
</evidence>
<evidence type="ECO:0000313" key="4">
    <source>
        <dbReference type="Proteomes" id="UP000507979"/>
    </source>
</evidence>
<dbReference type="InterPro" id="IPR003719">
    <property type="entry name" value="Phenazine_PhzF-like"/>
</dbReference>
<dbReference type="AlphaFoldDB" id="A0A6J5AIR6"/>
<dbReference type="NCBIfam" id="TIGR00654">
    <property type="entry name" value="PhzF_family"/>
    <property type="match status" value="1"/>
</dbReference>
<gene>
    <name evidence="3" type="primary">phzF_1</name>
    <name evidence="3" type="ORF">LMG26845_03270</name>
</gene>
<protein>
    <submittedName>
        <fullName evidence="3">Trans-2,3-dihydro-3-hydroxyanthranilate isomerase</fullName>
        <ecNumber evidence="3">5.3.3.17</ecNumber>
    </submittedName>
</protein>
<keyword evidence="3" id="KW-0413">Isomerase</keyword>
<name>A0A6J5AIR6_9BURK</name>
<dbReference type="PIRSF" id="PIRSF016184">
    <property type="entry name" value="PhzC_PhzF"/>
    <property type="match status" value="1"/>
</dbReference>
<dbReference type="PANTHER" id="PTHR13774">
    <property type="entry name" value="PHENAZINE BIOSYNTHESIS PROTEIN"/>
    <property type="match status" value="1"/>
</dbReference>
<accession>A0A6J5AIR6</accession>